<feature type="compositionally biased region" description="Basic residues" evidence="5">
    <location>
        <begin position="436"/>
        <end position="445"/>
    </location>
</feature>
<dbReference type="GO" id="GO:0016604">
    <property type="term" value="C:nuclear body"/>
    <property type="evidence" value="ECO:0007669"/>
    <property type="project" value="TreeGrafter"/>
</dbReference>
<dbReference type="Pfam" id="PF13087">
    <property type="entry name" value="AAA_12"/>
    <property type="match status" value="1"/>
</dbReference>
<evidence type="ECO:0000313" key="7">
    <source>
        <dbReference type="EMBL" id="SOQ50543.1"/>
    </source>
</evidence>
<dbReference type="GO" id="GO:0005694">
    <property type="term" value="C:chromosome"/>
    <property type="evidence" value="ECO:0007669"/>
    <property type="project" value="UniProtKB-ARBA"/>
</dbReference>
<dbReference type="SUPFAM" id="SSF52540">
    <property type="entry name" value="P-loop containing nucleoside triphosphate hydrolases"/>
    <property type="match status" value="1"/>
</dbReference>
<dbReference type="InterPro" id="IPR041677">
    <property type="entry name" value="DNA2/NAM7_AAA_11"/>
</dbReference>
<feature type="compositionally biased region" description="Basic and acidic residues" evidence="5">
    <location>
        <begin position="575"/>
        <end position="595"/>
    </location>
</feature>
<organism evidence="7">
    <name type="scientific">Spodoptera frugiperda</name>
    <name type="common">Fall armyworm</name>
    <dbReference type="NCBI Taxonomy" id="7108"/>
    <lineage>
        <taxon>Eukaryota</taxon>
        <taxon>Metazoa</taxon>
        <taxon>Ecdysozoa</taxon>
        <taxon>Arthropoda</taxon>
        <taxon>Hexapoda</taxon>
        <taxon>Insecta</taxon>
        <taxon>Pterygota</taxon>
        <taxon>Neoptera</taxon>
        <taxon>Endopterygota</taxon>
        <taxon>Lepidoptera</taxon>
        <taxon>Glossata</taxon>
        <taxon>Ditrysia</taxon>
        <taxon>Noctuoidea</taxon>
        <taxon>Noctuidae</taxon>
        <taxon>Amphipyrinae</taxon>
        <taxon>Spodoptera</taxon>
    </lineage>
</organism>
<dbReference type="InterPro" id="IPR000253">
    <property type="entry name" value="FHA_dom"/>
</dbReference>
<dbReference type="EMBL" id="ODYU01007614">
    <property type="protein sequence ID" value="SOQ50543.1"/>
    <property type="molecule type" value="Genomic_DNA"/>
</dbReference>
<keyword evidence="1" id="KW-0547">Nucleotide-binding</keyword>
<feature type="compositionally biased region" description="Acidic residues" evidence="5">
    <location>
        <begin position="261"/>
        <end position="270"/>
    </location>
</feature>
<evidence type="ECO:0000256" key="5">
    <source>
        <dbReference type="SAM" id="MobiDB-lite"/>
    </source>
</evidence>
<dbReference type="InterPro" id="IPR041679">
    <property type="entry name" value="DNA2/NAM7-like_C"/>
</dbReference>
<feature type="region of interest" description="Disordered" evidence="5">
    <location>
        <begin position="333"/>
        <end position="384"/>
    </location>
</feature>
<feature type="region of interest" description="Disordered" evidence="5">
    <location>
        <begin position="200"/>
        <end position="238"/>
    </location>
</feature>
<feature type="compositionally biased region" description="Polar residues" evidence="5">
    <location>
        <begin position="446"/>
        <end position="458"/>
    </location>
</feature>
<dbReference type="InterPro" id="IPR047187">
    <property type="entry name" value="SF1_C_Upf1"/>
</dbReference>
<dbReference type="FunFam" id="3.40.50.300:FF:000326">
    <property type="entry name" value="P-loop containing nucleoside triphosphate hydrolase"/>
    <property type="match status" value="1"/>
</dbReference>
<dbReference type="InterPro" id="IPR027417">
    <property type="entry name" value="P-loop_NTPase"/>
</dbReference>
<evidence type="ECO:0000259" key="6">
    <source>
        <dbReference type="PROSITE" id="PS50006"/>
    </source>
</evidence>
<dbReference type="CDD" id="cd18808">
    <property type="entry name" value="SF1_C_Upf1"/>
    <property type="match status" value="1"/>
</dbReference>
<dbReference type="PANTHER" id="PTHR10887">
    <property type="entry name" value="DNA2/NAM7 HELICASE FAMILY"/>
    <property type="match status" value="1"/>
</dbReference>
<dbReference type="SMART" id="SM00240">
    <property type="entry name" value="FHA"/>
    <property type="match status" value="1"/>
</dbReference>
<reference evidence="7" key="1">
    <citation type="submission" date="2016-07" db="EMBL/GenBank/DDBJ databases">
        <authorList>
            <person name="Bretaudeau A."/>
        </authorList>
    </citation>
    <scope>NUCLEOTIDE SEQUENCE</scope>
    <source>
        <strain evidence="7">Rice</strain>
        <tissue evidence="7">Whole body</tissue>
    </source>
</reference>
<dbReference type="GO" id="GO:0005524">
    <property type="term" value="F:ATP binding"/>
    <property type="evidence" value="ECO:0007669"/>
    <property type="project" value="UniProtKB-KW"/>
</dbReference>
<keyword evidence="2" id="KW-0378">Hydrolase</keyword>
<feature type="region of interest" description="Disordered" evidence="5">
    <location>
        <begin position="415"/>
        <end position="620"/>
    </location>
</feature>
<evidence type="ECO:0000256" key="1">
    <source>
        <dbReference type="ARBA" id="ARBA00022741"/>
    </source>
</evidence>
<protein>
    <submittedName>
        <fullName evidence="7">SFRICE_013339</fullName>
    </submittedName>
</protein>
<dbReference type="Pfam" id="PF13086">
    <property type="entry name" value="AAA_11"/>
    <property type="match status" value="1"/>
</dbReference>
<dbReference type="SUPFAM" id="SSF49879">
    <property type="entry name" value="SMAD/FHA domain"/>
    <property type="match status" value="1"/>
</dbReference>
<evidence type="ECO:0000256" key="3">
    <source>
        <dbReference type="ARBA" id="ARBA00022806"/>
    </source>
</evidence>
<sequence>MAKWKLTRQQFGAEEFTLSEGDTVTVGRGNNNKITLSSAVISRNHCVIHVHNNRALLTDLQSSNGVYVGSIKIPPNTPYVIQDSDVIGLGWTMAAPLVNINDTEKYVFKFIKEKPGQSITSKIKFQGDNDDDIESRVAMLDAIVKEEKPFVVNETNKSPVLNTKVPQKRKIENNKIAIKQEPESNNIDNINDIPNIVLSDSENESEQPPNQGAKKPKLEPVSEEQQKQTSKDADINMKNENDLIEFAFNVKQEYIGYDEPIQIDDSDSDSESEHWLMRLSQSSPGKPFLKSPKLSKTENSQEDSYSQLDDFPCDDYENEDVMDDLISLPIPINQELKEIPDQATSSKVQEEHAQESNDNVDSEELFEDILTKQTSSKNTNEDEIDGYNIEELFKEVDSILKSPLPGDSMKKAQLIEPIALSSKSKPSHPVVEVKPKKSSAKRTKQKPSTSSKPHISNSQKEERKKKLKEIACKNKETEVRKSKDTVGDNKPVSTNVKVTTTNRGAFLIDESKAIVSQVNRKEHNRSKDKSINLSPKPKEAKNRDATEDVENKRREPEKLDKSKDKIKCSKHKDRSKTEHRSDKSSTKPSVKETRVPLKSLKPLTDSEESISGKPISKVGPLKPEKMKKKVRFSENAPQVLEFEIEPGNRMKKTSLVKTTLVDVRQSPVFSLEKITLMKILRWNPQWLEEQLNNNEPPPILGHNKIPLSVFHSFVNHSQYVQLIGDLLLMEIWECLTIAYMKIRNQNVGLEMRVESLPPIPPQERCLELFNLSVNISVPASEAKFKVPRVGEVLLVTFGPENAKNQRFFYVHNVRSLPSPSSNRRAFFSVSLHATFADKLKTLKPGELMIGRSLAFINKELQLFEAMEYLAGSPLSDAILRPEPHHFIKPQEAPPLLNTQVSNRSRTTLNPSQLAAVSSSVTAALGDRPSIQMVQGPPGTGKSSVICAIVMTYFYNAHGKKQQNRGKLLICATSNAAVDGLVLRLLILRQSLPKPERFRMVRVGREEAMHPEAANICSQQLAKRDVARINSEQPTAPSGLNEEILHVEAKINMWKTQEKDAKDPSRVAYCQGRIADLEKRMTLLRSGGGRGGAGDTLSSEQFAHVERRIIDGADIIVTTLGSAQSYKMRGLKRRIALCIIDEAGQVIEPETLIPLTLDVTRLTLIGDPQQLPGFICSQRAKQHGLNESLFSRLSSCSEHWAGGSPVVLLNQQYRMHPDIADYPSRAFYNGRVMNAPPLRPSLPIPPYNIVGISSGDKAQGVNGANEMEAWGVTRLVLALSQALRPAAMSIAVITPYNGHKDLIKRHLKALNLSEGQVEVNTVDSFQGQERDVVVVSLARSQGVGFLTDAGRMNVMLTRARHAMIICLNPHALLKNQQWRTLVEDAQRRNMYRVLPHKMCQPITAAQIPSDNILEYISYRKHSNHSHR</sequence>
<feature type="compositionally biased region" description="Polar residues" evidence="5">
    <location>
        <begin position="491"/>
        <end position="503"/>
    </location>
</feature>
<name>A0A2H1WBV4_SPOFR</name>
<feature type="region of interest" description="Disordered" evidence="5">
    <location>
        <begin position="261"/>
        <end position="317"/>
    </location>
</feature>
<feature type="compositionally biased region" description="Basic and acidic residues" evidence="5">
    <location>
        <begin position="216"/>
        <end position="238"/>
    </location>
</feature>
<feature type="domain" description="FHA" evidence="6">
    <location>
        <begin position="24"/>
        <end position="73"/>
    </location>
</feature>
<feature type="compositionally biased region" description="Basic and acidic residues" evidence="5">
    <location>
        <begin position="519"/>
        <end position="567"/>
    </location>
</feature>
<feature type="compositionally biased region" description="Basic and acidic residues" evidence="5">
    <location>
        <begin position="459"/>
        <end position="487"/>
    </location>
</feature>
<keyword evidence="3" id="KW-0347">Helicase</keyword>
<dbReference type="GO" id="GO:0006369">
    <property type="term" value="P:termination of RNA polymerase II transcription"/>
    <property type="evidence" value="ECO:0007669"/>
    <property type="project" value="TreeGrafter"/>
</dbReference>
<accession>A0A2H1WBV4</accession>
<dbReference type="InterPro" id="IPR045055">
    <property type="entry name" value="DNA2/NAM7-like"/>
</dbReference>
<evidence type="ECO:0000256" key="4">
    <source>
        <dbReference type="ARBA" id="ARBA00022840"/>
    </source>
</evidence>
<dbReference type="CDD" id="cd18042">
    <property type="entry name" value="DEXXQc_SETX"/>
    <property type="match status" value="1"/>
</dbReference>
<gene>
    <name evidence="7" type="ORF">SFRICE_013339</name>
</gene>
<keyword evidence="4" id="KW-0067">ATP-binding</keyword>
<proteinExistence type="predicted"/>
<dbReference type="Pfam" id="PF00498">
    <property type="entry name" value="FHA"/>
    <property type="match status" value="1"/>
</dbReference>
<dbReference type="GO" id="GO:0004386">
    <property type="term" value="F:helicase activity"/>
    <property type="evidence" value="ECO:0007669"/>
    <property type="project" value="UniProtKB-KW"/>
</dbReference>
<feature type="compositionally biased region" description="Acidic residues" evidence="5">
    <location>
        <begin position="358"/>
        <end position="367"/>
    </location>
</feature>
<dbReference type="PANTHER" id="PTHR10887:SF495">
    <property type="entry name" value="HELICASE SENATAXIN ISOFORM X1-RELATED"/>
    <property type="match status" value="1"/>
</dbReference>
<dbReference type="InterPro" id="IPR008984">
    <property type="entry name" value="SMAD_FHA_dom_sf"/>
</dbReference>
<dbReference type="GO" id="GO:0016787">
    <property type="term" value="F:hydrolase activity"/>
    <property type="evidence" value="ECO:0007669"/>
    <property type="project" value="UniProtKB-KW"/>
</dbReference>
<evidence type="ECO:0000256" key="2">
    <source>
        <dbReference type="ARBA" id="ARBA00022801"/>
    </source>
</evidence>
<dbReference type="Gene3D" id="3.40.50.300">
    <property type="entry name" value="P-loop containing nucleotide triphosphate hydrolases"/>
    <property type="match status" value="2"/>
</dbReference>
<dbReference type="Gene3D" id="2.60.200.20">
    <property type="match status" value="1"/>
</dbReference>
<dbReference type="GO" id="GO:0001147">
    <property type="term" value="F:transcription termination site sequence-specific DNA binding"/>
    <property type="evidence" value="ECO:0007669"/>
    <property type="project" value="TreeGrafter"/>
</dbReference>
<dbReference type="PROSITE" id="PS50006">
    <property type="entry name" value="FHA_DOMAIN"/>
    <property type="match status" value="1"/>
</dbReference>